<dbReference type="AlphaFoldDB" id="A0A059C563"/>
<proteinExistence type="predicted"/>
<organism evidence="1">
    <name type="scientific">Eucalyptus grandis</name>
    <name type="common">Flooded gum</name>
    <dbReference type="NCBI Taxonomy" id="71139"/>
    <lineage>
        <taxon>Eukaryota</taxon>
        <taxon>Viridiplantae</taxon>
        <taxon>Streptophyta</taxon>
        <taxon>Embryophyta</taxon>
        <taxon>Tracheophyta</taxon>
        <taxon>Spermatophyta</taxon>
        <taxon>Magnoliopsida</taxon>
        <taxon>eudicotyledons</taxon>
        <taxon>Gunneridae</taxon>
        <taxon>Pentapetalae</taxon>
        <taxon>rosids</taxon>
        <taxon>malvids</taxon>
        <taxon>Myrtales</taxon>
        <taxon>Myrtaceae</taxon>
        <taxon>Myrtoideae</taxon>
        <taxon>Eucalypteae</taxon>
        <taxon>Eucalyptus</taxon>
    </lineage>
</organism>
<name>A0A059C563_EUCGR</name>
<dbReference type="InParanoid" id="A0A059C563"/>
<sequence>MGSLTKQLCWLPLILSASTFHFAVIFIKNIGRKDRHVVCREQPSISHFAHAFPYCNYSVNSVWLRG</sequence>
<accession>A0A059C563</accession>
<dbReference type="EMBL" id="KK198757">
    <property type="protein sequence ID" value="KCW73613.1"/>
    <property type="molecule type" value="Genomic_DNA"/>
</dbReference>
<protein>
    <submittedName>
        <fullName evidence="1">Uncharacterized protein</fullName>
    </submittedName>
</protein>
<dbReference type="Gramene" id="KCW73613">
    <property type="protein sequence ID" value="KCW73613"/>
    <property type="gene ID" value="EUGRSUZ_E02180"/>
</dbReference>
<evidence type="ECO:0000313" key="1">
    <source>
        <dbReference type="EMBL" id="KCW73613.1"/>
    </source>
</evidence>
<gene>
    <name evidence="1" type="ORF">EUGRSUZ_E02180</name>
</gene>
<reference evidence="1" key="1">
    <citation type="submission" date="2013-07" db="EMBL/GenBank/DDBJ databases">
        <title>The genome of Eucalyptus grandis.</title>
        <authorList>
            <person name="Schmutz J."/>
            <person name="Hayes R."/>
            <person name="Myburg A."/>
            <person name="Tuskan G."/>
            <person name="Grattapaglia D."/>
            <person name="Rokhsar D.S."/>
        </authorList>
    </citation>
    <scope>NUCLEOTIDE SEQUENCE</scope>
    <source>
        <tissue evidence="1">Leaf extractions</tissue>
    </source>
</reference>